<keyword evidence="4 11" id="KW-0396">Initiation factor</keyword>
<dbReference type="EMBL" id="JACAZI010000021">
    <property type="protein sequence ID" value="KAF7338319.1"/>
    <property type="molecule type" value="Genomic_DNA"/>
</dbReference>
<keyword evidence="5" id="KW-0648">Protein biosynthesis</keyword>
<reference evidence="11" key="1">
    <citation type="submission" date="2020-05" db="EMBL/GenBank/DDBJ databases">
        <title>Mycena genomes resolve the evolution of fungal bioluminescence.</title>
        <authorList>
            <person name="Tsai I.J."/>
        </authorList>
    </citation>
    <scope>NUCLEOTIDE SEQUENCE</scope>
    <source>
        <strain evidence="11">CCC161011</strain>
    </source>
</reference>
<protein>
    <recommendedName>
        <fullName evidence="6">Translation initiation factor eIF2B subunit alpha</fullName>
    </recommendedName>
    <alternativeName>
        <fullName evidence="7">eIF2B GDP-GTP exchange factor subunit alpha</fullName>
    </alternativeName>
</protein>
<feature type="compositionally biased region" description="Basic and acidic residues" evidence="10">
    <location>
        <begin position="39"/>
        <end position="49"/>
    </location>
</feature>
<name>A0A8H7CHX4_9AGAR</name>
<feature type="compositionally biased region" description="Polar residues" evidence="10">
    <location>
        <begin position="339"/>
        <end position="352"/>
    </location>
</feature>
<feature type="region of interest" description="Disordered" evidence="10">
    <location>
        <begin position="332"/>
        <end position="352"/>
    </location>
</feature>
<proteinExistence type="inferred from homology"/>
<dbReference type="Gene3D" id="1.20.120.1070">
    <property type="entry name" value="Translation initiation factor eIF-2B, N-terminal domain"/>
    <property type="match status" value="1"/>
</dbReference>
<dbReference type="GO" id="GO:0005085">
    <property type="term" value="F:guanyl-nucleotide exchange factor activity"/>
    <property type="evidence" value="ECO:0007669"/>
    <property type="project" value="TreeGrafter"/>
</dbReference>
<gene>
    <name evidence="11" type="ORF">MVEN_02057400</name>
</gene>
<dbReference type="InterPro" id="IPR051501">
    <property type="entry name" value="eIF2B_alpha/beta/delta"/>
</dbReference>
<dbReference type="OrthoDB" id="10249309at2759"/>
<evidence type="ECO:0000256" key="2">
    <source>
        <dbReference type="ARBA" id="ARBA00007251"/>
    </source>
</evidence>
<dbReference type="PANTHER" id="PTHR45860">
    <property type="entry name" value="TRANSLATION INITIATION FACTOR EIF-2B SUBUNIT ALPHA"/>
    <property type="match status" value="1"/>
</dbReference>
<dbReference type="InterPro" id="IPR042528">
    <property type="entry name" value="elF-2B_alpha_N"/>
</dbReference>
<dbReference type="SUPFAM" id="SSF100950">
    <property type="entry name" value="NagB/RpiA/CoA transferase-like"/>
    <property type="match status" value="1"/>
</dbReference>
<dbReference type="PANTHER" id="PTHR45860:SF1">
    <property type="entry name" value="TRANSLATION INITIATION FACTOR EIF-2B SUBUNIT ALPHA"/>
    <property type="match status" value="1"/>
</dbReference>
<evidence type="ECO:0000256" key="3">
    <source>
        <dbReference type="ARBA" id="ARBA00022490"/>
    </source>
</evidence>
<keyword evidence="3" id="KW-0963">Cytoplasm</keyword>
<evidence type="ECO:0000256" key="5">
    <source>
        <dbReference type="ARBA" id="ARBA00022917"/>
    </source>
</evidence>
<accession>A0A8H7CHX4</accession>
<evidence type="ECO:0000256" key="1">
    <source>
        <dbReference type="ARBA" id="ARBA00004514"/>
    </source>
</evidence>
<sequence>MMLRGLGRRCINRIVELAPQKTKPQITTCAGREGAAGSEKSDREIIGSDSDHGARYLRDVPTQTARRTVLRYPPPLAAILSLSELCATSNAGTMFELVKALNEGADSLRRNSSNPISLNAGCELFIAFVTLFPHDSVPSASFSDLKMELVKQGETYVRQALTYRSKIGELAVDFIKDDSVVRMQRTVFQVFNAKLFLEILTHSYSRVVMETLLLAHKRSKRISVFVTEARPRGLGLKTAEALTAAGIPCTVILDSAVAYAMEQVDFVLVGSEAVVESGGLINAIGSLNIAIIAKAANKPFYALAESYKFHRLFPLSQYDLPSHNPRILSFPTPVENGRTAENPQSPNFRSVSGALSSSITQEEIAKNNPDVDYTRPDLISLVFSDVGSLTPSGES</sequence>
<dbReference type="InterPro" id="IPR042529">
    <property type="entry name" value="IF_2B-like_C"/>
</dbReference>
<comment type="similarity">
    <text evidence="2 9">Belongs to the eIF-2B alpha/beta/delta subunits family.</text>
</comment>
<evidence type="ECO:0000256" key="8">
    <source>
        <dbReference type="ARBA" id="ARBA00046432"/>
    </source>
</evidence>
<dbReference type="Gene3D" id="3.40.50.10470">
    <property type="entry name" value="Translation initiation factor eif-2b, domain 2"/>
    <property type="match status" value="1"/>
</dbReference>
<dbReference type="InterPro" id="IPR000649">
    <property type="entry name" value="IF-2B-related"/>
</dbReference>
<dbReference type="Proteomes" id="UP000620124">
    <property type="component" value="Unassembled WGS sequence"/>
</dbReference>
<comment type="caution">
    <text evidence="11">The sequence shown here is derived from an EMBL/GenBank/DDBJ whole genome shotgun (WGS) entry which is preliminary data.</text>
</comment>
<evidence type="ECO:0000256" key="10">
    <source>
        <dbReference type="SAM" id="MobiDB-lite"/>
    </source>
</evidence>
<dbReference type="AlphaFoldDB" id="A0A8H7CHX4"/>
<keyword evidence="12" id="KW-1185">Reference proteome</keyword>
<dbReference type="InterPro" id="IPR037171">
    <property type="entry name" value="NagB/RpiA_transferase-like"/>
</dbReference>
<evidence type="ECO:0000256" key="6">
    <source>
        <dbReference type="ARBA" id="ARBA00044208"/>
    </source>
</evidence>
<evidence type="ECO:0000256" key="9">
    <source>
        <dbReference type="RuleBase" id="RU003814"/>
    </source>
</evidence>
<comment type="subunit">
    <text evidence="8">Component of the translation initiation factor 2B (eIF2B) complex which is a heterodecamer of two sets of five different subunits: alpha, beta, gamma, delta and epsilon. Subunits alpha, beta and delta comprise a regulatory subcomplex and subunits epsilon and gamma comprise a catalytic subcomplex. Within the complex, the hexameric regulatory complex resides at the center, with the two heterodimeric catalytic subcomplexes bound on opposite sides.</text>
</comment>
<dbReference type="GO" id="GO:0005829">
    <property type="term" value="C:cytosol"/>
    <property type="evidence" value="ECO:0007669"/>
    <property type="project" value="UniProtKB-SubCell"/>
</dbReference>
<evidence type="ECO:0000313" key="12">
    <source>
        <dbReference type="Proteomes" id="UP000620124"/>
    </source>
</evidence>
<organism evidence="11 12">
    <name type="scientific">Mycena venus</name>
    <dbReference type="NCBI Taxonomy" id="2733690"/>
    <lineage>
        <taxon>Eukaryota</taxon>
        <taxon>Fungi</taxon>
        <taxon>Dikarya</taxon>
        <taxon>Basidiomycota</taxon>
        <taxon>Agaricomycotina</taxon>
        <taxon>Agaricomycetes</taxon>
        <taxon>Agaricomycetidae</taxon>
        <taxon>Agaricales</taxon>
        <taxon>Marasmiineae</taxon>
        <taxon>Mycenaceae</taxon>
        <taxon>Mycena</taxon>
    </lineage>
</organism>
<feature type="region of interest" description="Disordered" evidence="10">
    <location>
        <begin position="29"/>
        <end position="49"/>
    </location>
</feature>
<evidence type="ECO:0000313" key="11">
    <source>
        <dbReference type="EMBL" id="KAF7338319.1"/>
    </source>
</evidence>
<dbReference type="GO" id="GO:0003743">
    <property type="term" value="F:translation initiation factor activity"/>
    <property type="evidence" value="ECO:0007669"/>
    <property type="project" value="UniProtKB-KW"/>
</dbReference>
<dbReference type="GO" id="GO:0005851">
    <property type="term" value="C:eukaryotic translation initiation factor 2B complex"/>
    <property type="evidence" value="ECO:0007669"/>
    <property type="project" value="TreeGrafter"/>
</dbReference>
<comment type="subcellular location">
    <subcellularLocation>
        <location evidence="1">Cytoplasm</location>
        <location evidence="1">Cytosol</location>
    </subcellularLocation>
</comment>
<evidence type="ECO:0000256" key="7">
    <source>
        <dbReference type="ARBA" id="ARBA00044236"/>
    </source>
</evidence>
<evidence type="ECO:0000256" key="4">
    <source>
        <dbReference type="ARBA" id="ARBA00022540"/>
    </source>
</evidence>
<dbReference type="Pfam" id="PF01008">
    <property type="entry name" value="IF-2B"/>
    <property type="match status" value="1"/>
</dbReference>